<evidence type="ECO:0000313" key="2">
    <source>
        <dbReference type="EMBL" id="MBD2542849.1"/>
    </source>
</evidence>
<evidence type="ECO:0000313" key="3">
    <source>
        <dbReference type="Proteomes" id="UP000641954"/>
    </source>
</evidence>
<proteinExistence type="predicted"/>
<name>A0ABR8E9K7_9CYAN</name>
<accession>A0ABR8E9K7</accession>
<gene>
    <name evidence="2" type="ORF">H6G72_03050</name>
</gene>
<protein>
    <submittedName>
        <fullName evidence="2">Uncharacterized protein</fullName>
    </submittedName>
</protein>
<sequence length="84" mass="9313">MNIRVNCGMQPRNPVSGGSATKKPCNKETRFLGVNIRVNGEIQPRNPVSGVLQPRNPVSGVRLMHPPFDRLIPAIAHLLNTYRD</sequence>
<comment type="caution">
    <text evidence="2">The sequence shown here is derived from an EMBL/GenBank/DDBJ whole genome shotgun (WGS) entry which is preliminary data.</text>
</comment>
<dbReference type="RefSeq" id="WP_190877163.1">
    <property type="nucleotide sequence ID" value="NZ_JACJSK010000003.1"/>
</dbReference>
<reference evidence="2 3" key="1">
    <citation type="journal article" date="2020" name="ISME J.">
        <title>Comparative genomics reveals insights into cyanobacterial evolution and habitat adaptation.</title>
        <authorList>
            <person name="Chen M.Y."/>
            <person name="Teng W.K."/>
            <person name="Zhao L."/>
            <person name="Hu C.X."/>
            <person name="Zhou Y.K."/>
            <person name="Han B.P."/>
            <person name="Song L.R."/>
            <person name="Shu W.S."/>
        </authorList>
    </citation>
    <scope>NUCLEOTIDE SEQUENCE [LARGE SCALE GENOMIC DNA]</scope>
    <source>
        <strain evidence="2 3">FACHB-1370</strain>
    </source>
</reference>
<feature type="region of interest" description="Disordered" evidence="1">
    <location>
        <begin position="1"/>
        <end position="24"/>
    </location>
</feature>
<keyword evidence="3" id="KW-1185">Reference proteome</keyword>
<evidence type="ECO:0000256" key="1">
    <source>
        <dbReference type="SAM" id="MobiDB-lite"/>
    </source>
</evidence>
<dbReference type="EMBL" id="JACJSK010000003">
    <property type="protein sequence ID" value="MBD2542849.1"/>
    <property type="molecule type" value="Genomic_DNA"/>
</dbReference>
<organism evidence="2 3">
    <name type="scientific">Planktothricoides raciborskii FACHB-1370</name>
    <dbReference type="NCBI Taxonomy" id="2949576"/>
    <lineage>
        <taxon>Bacteria</taxon>
        <taxon>Bacillati</taxon>
        <taxon>Cyanobacteriota</taxon>
        <taxon>Cyanophyceae</taxon>
        <taxon>Oscillatoriophycideae</taxon>
        <taxon>Oscillatoriales</taxon>
        <taxon>Oscillatoriaceae</taxon>
        <taxon>Planktothricoides</taxon>
    </lineage>
</organism>
<dbReference type="Proteomes" id="UP000641954">
    <property type="component" value="Unassembled WGS sequence"/>
</dbReference>